<gene>
    <name evidence="2" type="ORF">KPH14_003052</name>
</gene>
<accession>A0AAD9RXA9</accession>
<keyword evidence="3" id="KW-1185">Reference proteome</keyword>
<dbReference type="EMBL" id="JAIFRP010000007">
    <property type="protein sequence ID" value="KAK2587335.1"/>
    <property type="molecule type" value="Genomic_DNA"/>
</dbReference>
<evidence type="ECO:0000313" key="2">
    <source>
        <dbReference type="EMBL" id="KAK2587335.1"/>
    </source>
</evidence>
<proteinExistence type="predicted"/>
<name>A0AAD9RXA9_9HYME</name>
<reference evidence="2" key="1">
    <citation type="submission" date="2021-08" db="EMBL/GenBank/DDBJ databases">
        <authorList>
            <person name="Misof B."/>
            <person name="Oliver O."/>
            <person name="Podsiadlowski L."/>
            <person name="Donath A."/>
            <person name="Peters R."/>
            <person name="Mayer C."/>
            <person name="Rust J."/>
            <person name="Gunkel S."/>
            <person name="Lesny P."/>
            <person name="Martin S."/>
            <person name="Oeyen J.P."/>
            <person name="Petersen M."/>
            <person name="Panagiotis P."/>
            <person name="Wilbrandt J."/>
            <person name="Tanja T."/>
        </authorList>
    </citation>
    <scope>NUCLEOTIDE SEQUENCE</scope>
    <source>
        <strain evidence="2">GBR_01_08_01A</strain>
        <tissue evidence="2">Thorax + abdomen</tissue>
    </source>
</reference>
<dbReference type="Proteomes" id="UP001258017">
    <property type="component" value="Unassembled WGS sequence"/>
</dbReference>
<feature type="transmembrane region" description="Helical" evidence="1">
    <location>
        <begin position="35"/>
        <end position="55"/>
    </location>
</feature>
<evidence type="ECO:0000313" key="3">
    <source>
        <dbReference type="Proteomes" id="UP001258017"/>
    </source>
</evidence>
<sequence length="96" mass="10950">MCMDVQANEKKEKMSDRIVDEDVQIVEARVTRGKLLHFLRLWVAATPALLLLLAATSARSGNNTRHACYCCMLRSVNDNVDDFHYVRQASIIFCFT</sequence>
<reference evidence="2" key="2">
    <citation type="journal article" date="2023" name="Commun. Biol.">
        <title>Intrasexual cuticular hydrocarbon dimorphism in a wasp sheds light on hydrocarbon biosynthesis genes in Hymenoptera.</title>
        <authorList>
            <person name="Moris V.C."/>
            <person name="Podsiadlowski L."/>
            <person name="Martin S."/>
            <person name="Oeyen J.P."/>
            <person name="Donath A."/>
            <person name="Petersen M."/>
            <person name="Wilbrandt J."/>
            <person name="Misof B."/>
            <person name="Liedtke D."/>
            <person name="Thamm M."/>
            <person name="Scheiner R."/>
            <person name="Schmitt T."/>
            <person name="Niehuis O."/>
        </authorList>
    </citation>
    <scope>NUCLEOTIDE SEQUENCE</scope>
    <source>
        <strain evidence="2">GBR_01_08_01A</strain>
    </source>
</reference>
<organism evidence="2 3">
    <name type="scientific">Odynerus spinipes</name>
    <dbReference type="NCBI Taxonomy" id="1348599"/>
    <lineage>
        <taxon>Eukaryota</taxon>
        <taxon>Metazoa</taxon>
        <taxon>Ecdysozoa</taxon>
        <taxon>Arthropoda</taxon>
        <taxon>Hexapoda</taxon>
        <taxon>Insecta</taxon>
        <taxon>Pterygota</taxon>
        <taxon>Neoptera</taxon>
        <taxon>Endopterygota</taxon>
        <taxon>Hymenoptera</taxon>
        <taxon>Apocrita</taxon>
        <taxon>Aculeata</taxon>
        <taxon>Vespoidea</taxon>
        <taxon>Vespidae</taxon>
        <taxon>Eumeninae</taxon>
        <taxon>Odynerus</taxon>
    </lineage>
</organism>
<keyword evidence="1" id="KW-1133">Transmembrane helix</keyword>
<comment type="caution">
    <text evidence="2">The sequence shown here is derived from an EMBL/GenBank/DDBJ whole genome shotgun (WGS) entry which is preliminary data.</text>
</comment>
<keyword evidence="1" id="KW-0472">Membrane</keyword>
<dbReference type="AlphaFoldDB" id="A0AAD9RXA9"/>
<evidence type="ECO:0000256" key="1">
    <source>
        <dbReference type="SAM" id="Phobius"/>
    </source>
</evidence>
<protein>
    <submittedName>
        <fullName evidence="2">Uncharacterized protein</fullName>
    </submittedName>
</protein>
<keyword evidence="1" id="KW-0812">Transmembrane</keyword>